<gene>
    <name evidence="10" type="ORF">P6F46_16000</name>
</gene>
<dbReference type="Gene3D" id="3.40.190.10">
    <property type="entry name" value="Periplasmic binding protein-like II"/>
    <property type="match status" value="1"/>
</dbReference>
<keyword evidence="5 8" id="KW-0472">Membrane</keyword>
<dbReference type="SUPFAM" id="SSF161098">
    <property type="entry name" value="MetI-like"/>
    <property type="match status" value="1"/>
</dbReference>
<comment type="similarity">
    <text evidence="8">Belongs to the binding-protein-dependent transport system permease family.</text>
</comment>
<evidence type="ECO:0000256" key="5">
    <source>
        <dbReference type="ARBA" id="ARBA00023136"/>
    </source>
</evidence>
<organism evidence="10 11">
    <name type="scientific">Bacillus shihchuchen</name>
    <dbReference type="NCBI Taxonomy" id="3036942"/>
    <lineage>
        <taxon>Bacteria</taxon>
        <taxon>Bacillati</taxon>
        <taxon>Bacillota</taxon>
        <taxon>Bacilli</taxon>
        <taxon>Bacillales</taxon>
        <taxon>Bacillaceae</taxon>
        <taxon>Bacillus</taxon>
        <taxon>Bacillus cereus group</taxon>
    </lineage>
</organism>
<evidence type="ECO:0000256" key="7">
    <source>
        <dbReference type="ARBA" id="ARBA00035652"/>
    </source>
</evidence>
<evidence type="ECO:0000256" key="8">
    <source>
        <dbReference type="RuleBase" id="RU363032"/>
    </source>
</evidence>
<dbReference type="Pfam" id="PF00528">
    <property type="entry name" value="BPD_transp_1"/>
    <property type="match status" value="1"/>
</dbReference>
<dbReference type="InterPro" id="IPR007210">
    <property type="entry name" value="ABC_Gly_betaine_transp_sub-bd"/>
</dbReference>
<dbReference type="Proteomes" id="UP001229716">
    <property type="component" value="Unassembled WGS sequence"/>
</dbReference>
<dbReference type="EMBL" id="JASWHZ010000001">
    <property type="protein sequence ID" value="MDL2418271.1"/>
    <property type="molecule type" value="Genomic_DNA"/>
</dbReference>
<comment type="subcellular location">
    <subcellularLocation>
        <location evidence="8">Cell membrane</location>
        <topology evidence="8">Multi-pass membrane protein</topology>
    </subcellularLocation>
    <subcellularLocation>
        <location evidence="1">Membrane</location>
        <topology evidence="1">Multi-pass membrane protein</topology>
    </subcellularLocation>
</comment>
<comment type="similarity">
    <text evidence="7">In the N-terminal section; belongs to the binding-protein-dependent transport system permease family.</text>
</comment>
<dbReference type="PROSITE" id="PS50928">
    <property type="entry name" value="ABC_TM1"/>
    <property type="match status" value="1"/>
</dbReference>
<dbReference type="SUPFAM" id="SSF53850">
    <property type="entry name" value="Periplasmic binding protein-like II"/>
    <property type="match status" value="1"/>
</dbReference>
<dbReference type="PANTHER" id="PTHR30177">
    <property type="entry name" value="GLYCINE BETAINE/L-PROLINE TRANSPORT SYSTEM PERMEASE PROTEIN PROW"/>
    <property type="match status" value="1"/>
</dbReference>
<feature type="transmembrane region" description="Helical" evidence="8">
    <location>
        <begin position="80"/>
        <end position="97"/>
    </location>
</feature>
<dbReference type="Pfam" id="PF04069">
    <property type="entry name" value="OpuAC"/>
    <property type="match status" value="1"/>
</dbReference>
<keyword evidence="3 8" id="KW-0812">Transmembrane</keyword>
<evidence type="ECO:0000256" key="6">
    <source>
        <dbReference type="ARBA" id="ARBA00035642"/>
    </source>
</evidence>
<dbReference type="InterPro" id="IPR000515">
    <property type="entry name" value="MetI-like"/>
</dbReference>
<evidence type="ECO:0000256" key="1">
    <source>
        <dbReference type="ARBA" id="ARBA00004141"/>
    </source>
</evidence>
<keyword evidence="11" id="KW-1185">Reference proteome</keyword>
<accession>A0ABT7KVZ0</accession>
<dbReference type="InterPro" id="IPR058089">
    <property type="entry name" value="EgtUBC_SBD"/>
</dbReference>
<dbReference type="CDD" id="cd13610">
    <property type="entry name" value="PBP2_ChoS"/>
    <property type="match status" value="1"/>
</dbReference>
<evidence type="ECO:0000313" key="11">
    <source>
        <dbReference type="Proteomes" id="UP001229716"/>
    </source>
</evidence>
<evidence type="ECO:0000256" key="2">
    <source>
        <dbReference type="ARBA" id="ARBA00022448"/>
    </source>
</evidence>
<feature type="transmembrane region" description="Helical" evidence="8">
    <location>
        <begin position="210"/>
        <end position="228"/>
    </location>
</feature>
<dbReference type="Gene3D" id="3.40.190.120">
    <property type="entry name" value="Osmoprotection protein (prox), domain 2"/>
    <property type="match status" value="1"/>
</dbReference>
<feature type="domain" description="ABC transmembrane type-1" evidence="9">
    <location>
        <begin position="19"/>
        <end position="198"/>
    </location>
</feature>
<dbReference type="Gene3D" id="1.10.3720.10">
    <property type="entry name" value="MetI-like"/>
    <property type="match status" value="1"/>
</dbReference>
<comment type="caution">
    <text evidence="10">The sequence shown here is derived from an EMBL/GenBank/DDBJ whole genome shotgun (WGS) entry which is preliminary data.</text>
</comment>
<sequence>MTDFIQTFQERKIELLTALSEHLQISLISLFFAVIIAVPLGILLTRKERMAEFIIGTSAVMQTVPSLALLGLLIPLVGIGKLPAIIALVVYALLPILRNTYTGIRELDESLIEAAKAMGMNSWRRLWKVELPLALPIIMAGIRTAMVLIVGTATLAALIGAGGLGKLILLGIDRNDHALIILGAVPAALLALFFDVVLRVLESPKRSSKRVILTICIVCIMVASPFLWNTEKKDIVIAGKLGSEPEILIQMYKQLIEQDTDLHVQLKPGLGKTAFVFEALKSGEVDIYPEFSGTALSTFVKEEPKSTNRDEVYEQARVGMEKKYSMVMLKPMEYNNTYALAMPKKIANQKNISTISDLGNIAQDAKVGFTLEFADREDGYKGMQKIYNYKFSNVKTMEPKLRYSAIQSGDVNVIDAYSTDSELEQYGLKVLKDDKGLFPPYQGAPLLRKETLQKYPELEKVLNKLSGKITDEEMRKMNYEVNVNGKSSEEVAKQFLQKRIYFVKFTKNIQIHMYEMTVHYKMNGFFVHTYTFFQKSIPFFFIFF</sequence>
<feature type="transmembrane region" description="Helical" evidence="8">
    <location>
        <begin position="179"/>
        <end position="198"/>
    </location>
</feature>
<reference evidence="10 11" key="1">
    <citation type="journal article" date="2023" name="Int. J. Mol. Sci.">
        <title>Pathogenicity and Genomic Characterization of a Novel Genospecies, Bacillus shihchuchen, of the Bacillus cereus Group Isolated from Chinese Softshell Turtle (Pelodiscus sinensis).</title>
        <authorList>
            <person name="Cheng L.W."/>
            <person name="Byadgi O.V."/>
            <person name="Tsai C.E."/>
            <person name="Wang P.C."/>
            <person name="Chen S.C."/>
        </authorList>
    </citation>
    <scope>NUCLEOTIDE SEQUENCE [LARGE SCALE GENOMIC DNA]</scope>
    <source>
        <strain evidence="10 11">QF108-045</strain>
    </source>
</reference>
<comment type="similarity">
    <text evidence="6">In the C-terminal section; belongs to the OsmX family.</text>
</comment>
<feature type="transmembrane region" description="Helical" evidence="8">
    <location>
        <begin position="133"/>
        <end position="159"/>
    </location>
</feature>
<keyword evidence="2 8" id="KW-0813">Transport</keyword>
<evidence type="ECO:0000256" key="4">
    <source>
        <dbReference type="ARBA" id="ARBA00022989"/>
    </source>
</evidence>
<dbReference type="InterPro" id="IPR051204">
    <property type="entry name" value="ABC_transp_perm/SBD"/>
</dbReference>
<name>A0ABT7KVZ0_9BACI</name>
<protein>
    <submittedName>
        <fullName evidence="10">ABC transporter permease/substrate-binding protein</fullName>
    </submittedName>
</protein>
<evidence type="ECO:0000256" key="3">
    <source>
        <dbReference type="ARBA" id="ARBA00022692"/>
    </source>
</evidence>
<keyword evidence="4 8" id="KW-1133">Transmembrane helix</keyword>
<proteinExistence type="inferred from homology"/>
<dbReference type="CDD" id="cd06261">
    <property type="entry name" value="TM_PBP2"/>
    <property type="match status" value="1"/>
</dbReference>
<evidence type="ECO:0000313" key="10">
    <source>
        <dbReference type="EMBL" id="MDL2418271.1"/>
    </source>
</evidence>
<dbReference type="PANTHER" id="PTHR30177:SF4">
    <property type="entry name" value="OSMOPROTECTANT IMPORT PERMEASE PROTEIN OSMW"/>
    <property type="match status" value="1"/>
</dbReference>
<feature type="transmembrane region" description="Helical" evidence="8">
    <location>
        <begin position="53"/>
        <end position="74"/>
    </location>
</feature>
<evidence type="ECO:0000259" key="9">
    <source>
        <dbReference type="PROSITE" id="PS50928"/>
    </source>
</evidence>
<dbReference type="InterPro" id="IPR035906">
    <property type="entry name" value="MetI-like_sf"/>
</dbReference>
<feature type="transmembrane region" description="Helical" evidence="8">
    <location>
        <begin position="25"/>
        <end position="44"/>
    </location>
</feature>